<dbReference type="EMBL" id="VSRR010000165">
    <property type="protein sequence ID" value="MPC11486.1"/>
    <property type="molecule type" value="Genomic_DNA"/>
</dbReference>
<keyword evidence="2" id="KW-1185">Reference proteome</keyword>
<gene>
    <name evidence="1" type="ORF">E2C01_004153</name>
</gene>
<dbReference type="AlphaFoldDB" id="A0A5B7CT91"/>
<evidence type="ECO:0000313" key="1">
    <source>
        <dbReference type="EMBL" id="MPC11486.1"/>
    </source>
</evidence>
<dbReference type="Proteomes" id="UP000324222">
    <property type="component" value="Unassembled WGS sequence"/>
</dbReference>
<sequence>MLRPFPHHWQSATIPADCANVGRVVFNWRLEEDYAWYSPSTLLRYARLSDNREHVHRLDTYSYIGNECVRHRHPSCSLQPAAHSLQTELGYYEKLGWTFSLID</sequence>
<protein>
    <submittedName>
        <fullName evidence="1">Uncharacterized protein</fullName>
    </submittedName>
</protein>
<organism evidence="1 2">
    <name type="scientific">Portunus trituberculatus</name>
    <name type="common">Swimming crab</name>
    <name type="synonym">Neptunus trituberculatus</name>
    <dbReference type="NCBI Taxonomy" id="210409"/>
    <lineage>
        <taxon>Eukaryota</taxon>
        <taxon>Metazoa</taxon>
        <taxon>Ecdysozoa</taxon>
        <taxon>Arthropoda</taxon>
        <taxon>Crustacea</taxon>
        <taxon>Multicrustacea</taxon>
        <taxon>Malacostraca</taxon>
        <taxon>Eumalacostraca</taxon>
        <taxon>Eucarida</taxon>
        <taxon>Decapoda</taxon>
        <taxon>Pleocyemata</taxon>
        <taxon>Brachyura</taxon>
        <taxon>Eubrachyura</taxon>
        <taxon>Portunoidea</taxon>
        <taxon>Portunidae</taxon>
        <taxon>Portuninae</taxon>
        <taxon>Portunus</taxon>
    </lineage>
</organism>
<proteinExistence type="predicted"/>
<accession>A0A5B7CT91</accession>
<name>A0A5B7CT91_PORTR</name>
<reference evidence="1 2" key="1">
    <citation type="submission" date="2019-05" db="EMBL/GenBank/DDBJ databases">
        <title>Another draft genome of Portunus trituberculatus and its Hox gene families provides insights of decapod evolution.</title>
        <authorList>
            <person name="Jeong J.-H."/>
            <person name="Song I."/>
            <person name="Kim S."/>
            <person name="Choi T."/>
            <person name="Kim D."/>
            <person name="Ryu S."/>
            <person name="Kim W."/>
        </authorList>
    </citation>
    <scope>NUCLEOTIDE SEQUENCE [LARGE SCALE GENOMIC DNA]</scope>
    <source>
        <tissue evidence="1">Muscle</tissue>
    </source>
</reference>
<comment type="caution">
    <text evidence="1">The sequence shown here is derived from an EMBL/GenBank/DDBJ whole genome shotgun (WGS) entry which is preliminary data.</text>
</comment>
<evidence type="ECO:0000313" key="2">
    <source>
        <dbReference type="Proteomes" id="UP000324222"/>
    </source>
</evidence>